<sequence length="161" mass="17497">MQFTFVPLFLALTSAQQYSGPSTCRPIASGMILDCGSQSDAFQLKDVILKPSVPVAGQPLDIHLIGNLKQEIASGSTASISPTVNGAQLGDVNLDICKLAKERNLKVQCPVKPMKVDMDHSFKIPAYAPKGTYDISAYGFNQEKVRIFNITIKHSSQEKQV</sequence>
<gene>
    <name evidence="1" type="ORF">DSO57_1006837</name>
</gene>
<dbReference type="EMBL" id="QTSX02002149">
    <property type="protein sequence ID" value="KAJ9078425.1"/>
    <property type="molecule type" value="Genomic_DNA"/>
</dbReference>
<evidence type="ECO:0000313" key="2">
    <source>
        <dbReference type="Proteomes" id="UP001165960"/>
    </source>
</evidence>
<accession>A0ACC2TV84</accession>
<reference evidence="1" key="1">
    <citation type="submission" date="2022-04" db="EMBL/GenBank/DDBJ databases">
        <title>Genome of the entomopathogenic fungus Entomophthora muscae.</title>
        <authorList>
            <person name="Elya C."/>
            <person name="Lovett B.R."/>
            <person name="Lee E."/>
            <person name="Macias A.M."/>
            <person name="Hajek A.E."/>
            <person name="De Bivort B.L."/>
            <person name="Kasson M.T."/>
            <person name="De Fine Licht H.H."/>
            <person name="Stajich J.E."/>
        </authorList>
    </citation>
    <scope>NUCLEOTIDE SEQUENCE</scope>
    <source>
        <strain evidence="1">Berkeley</strain>
    </source>
</reference>
<protein>
    <submittedName>
        <fullName evidence="1">Uncharacterized protein</fullName>
    </submittedName>
</protein>
<proteinExistence type="predicted"/>
<dbReference type="Proteomes" id="UP001165960">
    <property type="component" value="Unassembled WGS sequence"/>
</dbReference>
<evidence type="ECO:0000313" key="1">
    <source>
        <dbReference type="EMBL" id="KAJ9078425.1"/>
    </source>
</evidence>
<keyword evidence="2" id="KW-1185">Reference proteome</keyword>
<name>A0ACC2TV84_9FUNG</name>
<comment type="caution">
    <text evidence="1">The sequence shown here is derived from an EMBL/GenBank/DDBJ whole genome shotgun (WGS) entry which is preliminary data.</text>
</comment>
<organism evidence="1 2">
    <name type="scientific">Entomophthora muscae</name>
    <dbReference type="NCBI Taxonomy" id="34485"/>
    <lineage>
        <taxon>Eukaryota</taxon>
        <taxon>Fungi</taxon>
        <taxon>Fungi incertae sedis</taxon>
        <taxon>Zoopagomycota</taxon>
        <taxon>Entomophthoromycotina</taxon>
        <taxon>Entomophthoromycetes</taxon>
        <taxon>Entomophthorales</taxon>
        <taxon>Entomophthoraceae</taxon>
        <taxon>Entomophthora</taxon>
    </lineage>
</organism>